<dbReference type="EC" id="2.7.7.65" evidence="3"/>
<dbReference type="OrthoDB" id="5623595at2"/>
<dbReference type="RefSeq" id="WP_022561714.1">
    <property type="nucleotide sequence ID" value="NC_022543.1"/>
</dbReference>
<dbReference type="PATRIC" id="fig|1260221.3.peg.5105"/>
<evidence type="ECO:0000256" key="1">
    <source>
        <dbReference type="SAM" id="Phobius"/>
    </source>
</evidence>
<organism evidence="3 4">
    <name type="scientific">Vibrio nigripulchritudo</name>
    <dbReference type="NCBI Taxonomy" id="28173"/>
    <lineage>
        <taxon>Bacteria</taxon>
        <taxon>Pseudomonadati</taxon>
        <taxon>Pseudomonadota</taxon>
        <taxon>Gammaproteobacteria</taxon>
        <taxon>Vibrionales</taxon>
        <taxon>Vibrionaceae</taxon>
        <taxon>Vibrio</taxon>
    </lineage>
</organism>
<gene>
    <name evidence="3" type="ORF">VIBNI_B1508</name>
</gene>
<dbReference type="Proteomes" id="UP000016895">
    <property type="component" value="Chromosome 2"/>
</dbReference>
<evidence type="ECO:0000259" key="2">
    <source>
        <dbReference type="PROSITE" id="PS50887"/>
    </source>
</evidence>
<dbReference type="Gene3D" id="3.30.70.270">
    <property type="match status" value="1"/>
</dbReference>
<keyword evidence="4" id="KW-1185">Reference proteome</keyword>
<evidence type="ECO:0000313" key="4">
    <source>
        <dbReference type="Proteomes" id="UP000016895"/>
    </source>
</evidence>
<dbReference type="InterPro" id="IPR052163">
    <property type="entry name" value="DGC-Regulatory_Protein"/>
</dbReference>
<dbReference type="PANTHER" id="PTHR46663">
    <property type="entry name" value="DIGUANYLATE CYCLASE DGCT-RELATED"/>
    <property type="match status" value="1"/>
</dbReference>
<dbReference type="NCBIfam" id="TIGR00254">
    <property type="entry name" value="GGDEF"/>
    <property type="match status" value="1"/>
</dbReference>
<dbReference type="EMBL" id="FO203527">
    <property type="protein sequence ID" value="CCO61257.1"/>
    <property type="molecule type" value="Genomic_DNA"/>
</dbReference>
<reference evidence="3 4" key="1">
    <citation type="journal article" date="2013" name="ISME J.">
        <title>Comparative genomics of pathogenic lineages of Vibrio nigripulchritudo identifies virulence-associated traits.</title>
        <authorList>
            <person name="Goudenege D."/>
            <person name="Labreuche Y."/>
            <person name="Krin E."/>
            <person name="Ansquer D."/>
            <person name="Mangenot S."/>
            <person name="Calteau A."/>
            <person name="Medigue C."/>
            <person name="Mazel D."/>
            <person name="Polz M.F."/>
            <person name="Le Roux F."/>
        </authorList>
    </citation>
    <scope>NUCLEOTIDE SEQUENCE [LARGE SCALE GENOMIC DNA]</scope>
    <source>
        <strain evidence="4">SnF1</strain>
    </source>
</reference>
<dbReference type="Pfam" id="PF00990">
    <property type="entry name" value="GGDEF"/>
    <property type="match status" value="1"/>
</dbReference>
<keyword evidence="3" id="KW-0808">Transferase</keyword>
<name>U4K7G4_9VIBR</name>
<keyword evidence="1" id="KW-0812">Transmembrane</keyword>
<keyword evidence="3" id="KW-0548">Nucleotidyltransferase</keyword>
<dbReference type="KEGG" id="vni:VIBNI_B1508"/>
<dbReference type="InterPro" id="IPR000160">
    <property type="entry name" value="GGDEF_dom"/>
</dbReference>
<dbReference type="STRING" id="28173.VIBNI_B1508"/>
<sequence>MPLPSRLQTPVLLTVAILFTLCAVVSVTQIVKSLDLLAVNEHSTGRAIVQLMLLHQEYMNDAENYFRGLIEVDELLTSYDLTWSAFEILLVGSESANLMERQGRLEIIVDTFESFKELDPTLDSFNEIHFSQYLAHGQQTSETINALLNEEFQRVSEKNYSRDLELVRLNSIMGYSYAGLAICGSLLLYITLKDRRKISHLAYHDSLTGLANRAALQNQLIDLKRQNSAGFTVLLLDLDGFKLVNDTYGHDVGDRLLKRISARLLKTCGEGDFIARLGGDEFAIIQHSQEEPQVLPEKIIESLSKPIKVGSVDCKVGVSIGICLASEYQDTWVDILKAADIAMYQAKSNGGNSYDFFDDAG</sequence>
<dbReference type="eggNOG" id="COG5001">
    <property type="taxonomic scope" value="Bacteria"/>
</dbReference>
<dbReference type="AlphaFoldDB" id="U4K7G4"/>
<keyword evidence="1" id="KW-1133">Transmembrane helix</keyword>
<feature type="domain" description="GGDEF" evidence="2">
    <location>
        <begin position="229"/>
        <end position="359"/>
    </location>
</feature>
<evidence type="ECO:0000313" key="3">
    <source>
        <dbReference type="EMBL" id="CCO61257.1"/>
    </source>
</evidence>
<dbReference type="InterPro" id="IPR043128">
    <property type="entry name" value="Rev_trsase/Diguanyl_cyclase"/>
</dbReference>
<feature type="transmembrane region" description="Helical" evidence="1">
    <location>
        <begin position="172"/>
        <end position="192"/>
    </location>
</feature>
<proteinExistence type="predicted"/>
<dbReference type="SUPFAM" id="SSF55073">
    <property type="entry name" value="Nucleotide cyclase"/>
    <property type="match status" value="1"/>
</dbReference>
<dbReference type="InterPro" id="IPR029787">
    <property type="entry name" value="Nucleotide_cyclase"/>
</dbReference>
<dbReference type="SMART" id="SM00267">
    <property type="entry name" value="GGDEF"/>
    <property type="match status" value="1"/>
</dbReference>
<dbReference type="PROSITE" id="PS50887">
    <property type="entry name" value="GGDEF"/>
    <property type="match status" value="1"/>
</dbReference>
<dbReference type="GO" id="GO:0052621">
    <property type="term" value="F:diguanylate cyclase activity"/>
    <property type="evidence" value="ECO:0007669"/>
    <property type="project" value="UniProtKB-EC"/>
</dbReference>
<keyword evidence="1" id="KW-0472">Membrane</keyword>
<protein>
    <submittedName>
        <fullName evidence="3">Putative Diguanylate cyclase</fullName>
        <ecNumber evidence="3">2.7.7.65</ecNumber>
    </submittedName>
</protein>
<dbReference type="CDD" id="cd01949">
    <property type="entry name" value="GGDEF"/>
    <property type="match status" value="1"/>
</dbReference>
<dbReference type="PANTHER" id="PTHR46663:SF2">
    <property type="entry name" value="GGDEF DOMAIN-CONTAINING PROTEIN"/>
    <property type="match status" value="1"/>
</dbReference>
<accession>U4K7G4</accession>